<dbReference type="EMBL" id="BART01029276">
    <property type="protein sequence ID" value="GAG99289.1"/>
    <property type="molecule type" value="Genomic_DNA"/>
</dbReference>
<feature type="region of interest" description="Disordered" evidence="1">
    <location>
        <begin position="1"/>
        <end position="31"/>
    </location>
</feature>
<feature type="compositionally biased region" description="Basic and acidic residues" evidence="1">
    <location>
        <begin position="19"/>
        <end position="31"/>
    </location>
</feature>
<evidence type="ECO:0000256" key="1">
    <source>
        <dbReference type="SAM" id="MobiDB-lite"/>
    </source>
</evidence>
<dbReference type="AlphaFoldDB" id="X1BU55"/>
<evidence type="ECO:0000313" key="2">
    <source>
        <dbReference type="EMBL" id="GAG99289.1"/>
    </source>
</evidence>
<comment type="caution">
    <text evidence="2">The sequence shown here is derived from an EMBL/GenBank/DDBJ whole genome shotgun (WGS) entry which is preliminary data.</text>
</comment>
<proteinExistence type="predicted"/>
<reference evidence="2" key="1">
    <citation type="journal article" date="2014" name="Front. Microbiol.">
        <title>High frequency of phylogenetically diverse reductive dehalogenase-homologous genes in deep subseafloor sedimentary metagenomes.</title>
        <authorList>
            <person name="Kawai M."/>
            <person name="Futagami T."/>
            <person name="Toyoda A."/>
            <person name="Takaki Y."/>
            <person name="Nishi S."/>
            <person name="Hori S."/>
            <person name="Arai W."/>
            <person name="Tsubouchi T."/>
            <person name="Morono Y."/>
            <person name="Uchiyama I."/>
            <person name="Ito T."/>
            <person name="Fujiyama A."/>
            <person name="Inagaki F."/>
            <person name="Takami H."/>
        </authorList>
    </citation>
    <scope>NUCLEOTIDE SEQUENCE</scope>
    <source>
        <strain evidence="2">Expedition CK06-06</strain>
    </source>
</reference>
<gene>
    <name evidence="2" type="ORF">S01H4_51417</name>
</gene>
<organism evidence="2">
    <name type="scientific">marine sediment metagenome</name>
    <dbReference type="NCBI Taxonomy" id="412755"/>
    <lineage>
        <taxon>unclassified sequences</taxon>
        <taxon>metagenomes</taxon>
        <taxon>ecological metagenomes</taxon>
    </lineage>
</organism>
<feature type="non-terminal residue" evidence="2">
    <location>
        <position position="1"/>
    </location>
</feature>
<protein>
    <submittedName>
        <fullName evidence="2">Uncharacterized protein</fullName>
    </submittedName>
</protein>
<sequence length="31" mass="3594">TDDEARRMVEEFIASTKQVGEKSRSLEQQPK</sequence>
<name>X1BU55_9ZZZZ</name>
<feature type="compositionally biased region" description="Basic and acidic residues" evidence="1">
    <location>
        <begin position="1"/>
        <end position="10"/>
    </location>
</feature>
<accession>X1BU55</accession>